<evidence type="ECO:0000259" key="8">
    <source>
        <dbReference type="PROSITE" id="PS51202"/>
    </source>
</evidence>
<dbReference type="GO" id="GO:0006813">
    <property type="term" value="P:potassium ion transport"/>
    <property type="evidence" value="ECO:0007669"/>
    <property type="project" value="InterPro"/>
</dbReference>
<evidence type="ECO:0000256" key="2">
    <source>
        <dbReference type="ARBA" id="ARBA00005551"/>
    </source>
</evidence>
<dbReference type="Pfam" id="PF02080">
    <property type="entry name" value="TrkA_C"/>
    <property type="match status" value="2"/>
</dbReference>
<comment type="subcellular location">
    <subcellularLocation>
        <location evidence="1">Membrane</location>
        <topology evidence="1">Multi-pass membrane protein</topology>
    </subcellularLocation>
</comment>
<dbReference type="InterPro" id="IPR006153">
    <property type="entry name" value="Cation/H_exchanger_TM"/>
</dbReference>
<keyword evidence="6 7" id="KW-0472">Membrane</keyword>
<dbReference type="RefSeq" id="WP_208107029.1">
    <property type="nucleotide sequence ID" value="NZ_JAHDUW010000001.1"/>
</dbReference>
<dbReference type="Gene3D" id="1.20.1530.20">
    <property type="match status" value="1"/>
</dbReference>
<feature type="transmembrane region" description="Helical" evidence="7">
    <location>
        <begin position="368"/>
        <end position="388"/>
    </location>
</feature>
<evidence type="ECO:0000256" key="6">
    <source>
        <dbReference type="ARBA" id="ARBA00023136"/>
    </source>
</evidence>
<keyword evidence="10" id="KW-1185">Reference proteome</keyword>
<protein>
    <submittedName>
        <fullName evidence="9">Transporter (CPA2 family)</fullName>
    </submittedName>
</protein>
<dbReference type="Pfam" id="PF00999">
    <property type="entry name" value="Na_H_Exchanger"/>
    <property type="match status" value="1"/>
</dbReference>
<dbReference type="PANTHER" id="PTHR42751">
    <property type="entry name" value="SODIUM/HYDROGEN EXCHANGER FAMILY/TRKA DOMAIN PROTEIN"/>
    <property type="match status" value="1"/>
</dbReference>
<dbReference type="GO" id="GO:0008324">
    <property type="term" value="F:monoatomic cation transmembrane transporter activity"/>
    <property type="evidence" value="ECO:0007669"/>
    <property type="project" value="InterPro"/>
</dbReference>
<dbReference type="PROSITE" id="PS51202">
    <property type="entry name" value="RCK_C"/>
    <property type="match status" value="2"/>
</dbReference>
<feature type="transmembrane region" description="Helical" evidence="7">
    <location>
        <begin position="342"/>
        <end position="362"/>
    </location>
</feature>
<reference evidence="9 10" key="1">
    <citation type="submission" date="2019-03" db="EMBL/GenBank/DDBJ databases">
        <title>Genomic Encyclopedia of Type Strains, Phase IV (KMG-IV): sequencing the most valuable type-strain genomes for metagenomic binning, comparative biology and taxonomic classification.</title>
        <authorList>
            <person name="Goeker M."/>
        </authorList>
    </citation>
    <scope>NUCLEOTIDE SEQUENCE [LARGE SCALE GENOMIC DNA]</scope>
    <source>
        <strain evidence="9 10">DSM 13328</strain>
    </source>
</reference>
<evidence type="ECO:0000313" key="9">
    <source>
        <dbReference type="EMBL" id="TDQ70922.1"/>
    </source>
</evidence>
<dbReference type="PANTHER" id="PTHR42751:SF3">
    <property type="entry name" value="SODIUM_GLUTAMATE SYMPORTER"/>
    <property type="match status" value="1"/>
</dbReference>
<gene>
    <name evidence="9" type="ORF">C7391_0015</name>
</gene>
<evidence type="ECO:0000256" key="1">
    <source>
        <dbReference type="ARBA" id="ARBA00004141"/>
    </source>
</evidence>
<dbReference type="EMBL" id="SNYS01000005">
    <property type="protein sequence ID" value="TDQ70922.1"/>
    <property type="molecule type" value="Genomic_DNA"/>
</dbReference>
<feature type="transmembrane region" description="Helical" evidence="7">
    <location>
        <begin position="198"/>
        <end position="220"/>
    </location>
</feature>
<feature type="transmembrane region" description="Helical" evidence="7">
    <location>
        <begin position="434"/>
        <end position="456"/>
    </location>
</feature>
<evidence type="ECO:0000256" key="5">
    <source>
        <dbReference type="ARBA" id="ARBA00022989"/>
    </source>
</evidence>
<dbReference type="Proteomes" id="UP000294855">
    <property type="component" value="Unassembled WGS sequence"/>
</dbReference>
<proteinExistence type="inferred from homology"/>
<feature type="domain" description="RCK C-terminal" evidence="8">
    <location>
        <begin position="668"/>
        <end position="754"/>
    </location>
</feature>
<comment type="similarity">
    <text evidence="2">Belongs to the monovalent cation:proton antiporter 2 (CPA2) transporter (TC 2.A.37) family.</text>
</comment>
<feature type="transmembrane region" description="Helical" evidence="7">
    <location>
        <begin position="468"/>
        <end position="489"/>
    </location>
</feature>
<feature type="transmembrane region" description="Helical" evidence="7">
    <location>
        <begin position="129"/>
        <end position="148"/>
    </location>
</feature>
<dbReference type="Gene3D" id="3.30.70.1450">
    <property type="entry name" value="Regulator of K+ conductance, C-terminal domain"/>
    <property type="match status" value="2"/>
</dbReference>
<feature type="transmembrane region" description="Helical" evidence="7">
    <location>
        <begin position="537"/>
        <end position="554"/>
    </location>
</feature>
<feature type="transmembrane region" description="Helical" evidence="7">
    <location>
        <begin position="232"/>
        <end position="248"/>
    </location>
</feature>
<feature type="transmembrane region" description="Helical" evidence="7">
    <location>
        <begin position="160"/>
        <end position="186"/>
    </location>
</feature>
<dbReference type="GO" id="GO:0016020">
    <property type="term" value="C:membrane"/>
    <property type="evidence" value="ECO:0007669"/>
    <property type="project" value="UniProtKB-SubCell"/>
</dbReference>
<evidence type="ECO:0000256" key="3">
    <source>
        <dbReference type="ARBA" id="ARBA00022448"/>
    </source>
</evidence>
<feature type="transmembrane region" description="Helical" evidence="7">
    <location>
        <begin position="33"/>
        <end position="51"/>
    </location>
</feature>
<name>A0A484F6A4_9EURY</name>
<feature type="domain" description="RCK C-terminal" evidence="8">
    <location>
        <begin position="583"/>
        <end position="667"/>
    </location>
</feature>
<keyword evidence="5 7" id="KW-1133">Transmembrane helix</keyword>
<dbReference type="GO" id="GO:1902600">
    <property type="term" value="P:proton transmembrane transport"/>
    <property type="evidence" value="ECO:0007669"/>
    <property type="project" value="InterPro"/>
</dbReference>
<feature type="transmembrane region" description="Helical" evidence="7">
    <location>
        <begin position="510"/>
        <end position="531"/>
    </location>
</feature>
<dbReference type="AlphaFoldDB" id="A0A484F6A4"/>
<evidence type="ECO:0000256" key="7">
    <source>
        <dbReference type="SAM" id="Phobius"/>
    </source>
</evidence>
<keyword evidence="4 7" id="KW-0812">Transmembrane</keyword>
<feature type="transmembrane region" description="Helical" evidence="7">
    <location>
        <begin position="309"/>
        <end position="330"/>
    </location>
</feature>
<dbReference type="GO" id="GO:0015297">
    <property type="term" value="F:antiporter activity"/>
    <property type="evidence" value="ECO:0007669"/>
    <property type="project" value="InterPro"/>
</dbReference>
<evidence type="ECO:0000256" key="4">
    <source>
        <dbReference type="ARBA" id="ARBA00022692"/>
    </source>
</evidence>
<sequence length="754" mass="83492">MSMELSPLISDLALILISAAVITLIFKRFKQPLVLGYIVAGLLISGYLIGYLPESIGQYIPSISDSENISIWADIGVIFLLFGLGLEFSFKKLMKVGGTASITAITEVISMLIIGFAVGYLMGWNHMDSLFLGSMLALSSTTIIIKAFEDLKLRGQKFTNVVFGVLIVEDLIAILMMVLLPAIVLAQSSLGIELIESIAKMAFFLILWFIAGIYILPTVFKYIRKYMNDETLLIVGIGLCLGMVVLSVKTGFSSALGAFIMGSILAETIDGEKIEHVTKPIKDLFGAVFFVSVGMMLNPQVLIDYAGPIIIITIATILGKAFFSSFGVLISGQNLKVSMQSGFSLAQIGEFAFIIAALGLSLKVTSDFLYPVVIAVSVITTFTSPYMIKYSDRAYEAFNKILPAGMRNYLNNFGNKRNAINKDNTWKKVLKSNIFVIMIYGVVLVAIAILSVTYISPFFRENIGGWQGSLISVVVTLLIMAPFLSALLMSKLKTKNFETLWNDPNFNSGYLVFLRLARFAVAALIVGYVIFMEFTSRIGMIAIFVLFAIAFALWSQTLQKQYTKFEERFMENLNERSVSKLKKEVDVSSMENIHMDTFEVDPESPVIGKTLAELGFRTKYGVNIVSIIRGDQRYNIPGGNVRIFAWDKIIVLGTDEQMDAFRQEIEDHSLAPEKKNEDEVVLQQFVVEDNSPLLGKPLCDCAIRDKSECLVVGVERDEDIIMNPDGKFTFHEGDVVSVVGEKEKVRALCCVILD</sequence>
<comment type="caution">
    <text evidence="9">The sequence shown here is derived from an EMBL/GenBank/DDBJ whole genome shotgun (WGS) entry which is preliminary data.</text>
</comment>
<evidence type="ECO:0000313" key="10">
    <source>
        <dbReference type="Proteomes" id="UP000294855"/>
    </source>
</evidence>
<feature type="transmembrane region" description="Helical" evidence="7">
    <location>
        <begin position="71"/>
        <end position="90"/>
    </location>
</feature>
<feature type="transmembrane region" description="Helical" evidence="7">
    <location>
        <begin position="102"/>
        <end position="123"/>
    </location>
</feature>
<dbReference type="InterPro" id="IPR038770">
    <property type="entry name" value="Na+/solute_symporter_sf"/>
</dbReference>
<accession>A0A484F6A4</accession>
<feature type="transmembrane region" description="Helical" evidence="7">
    <location>
        <begin position="6"/>
        <end position="26"/>
    </location>
</feature>
<dbReference type="InterPro" id="IPR006037">
    <property type="entry name" value="RCK_C"/>
</dbReference>
<dbReference type="SUPFAM" id="SSF116726">
    <property type="entry name" value="TrkA C-terminal domain-like"/>
    <property type="match status" value="2"/>
</dbReference>
<dbReference type="InterPro" id="IPR036721">
    <property type="entry name" value="RCK_C_sf"/>
</dbReference>
<dbReference type="OrthoDB" id="43518at2157"/>
<keyword evidence="3" id="KW-0813">Transport</keyword>
<organism evidence="9 10">
    <name type="scientific">Methanimicrococcus blatticola</name>
    <dbReference type="NCBI Taxonomy" id="91560"/>
    <lineage>
        <taxon>Archaea</taxon>
        <taxon>Methanobacteriati</taxon>
        <taxon>Methanobacteriota</taxon>
        <taxon>Stenosarchaea group</taxon>
        <taxon>Methanomicrobia</taxon>
        <taxon>Methanosarcinales</taxon>
        <taxon>Methanosarcinaceae</taxon>
        <taxon>Methanimicrococcus</taxon>
    </lineage>
</organism>